<dbReference type="InterPro" id="IPR008250">
    <property type="entry name" value="ATPase_P-typ_transduc_dom_A_sf"/>
</dbReference>
<dbReference type="InterPro" id="IPR044492">
    <property type="entry name" value="P_typ_ATPase_HD_dom"/>
</dbReference>
<feature type="transmembrane region" description="Helical" evidence="10">
    <location>
        <begin position="789"/>
        <end position="806"/>
    </location>
</feature>
<keyword evidence="9 10" id="KW-0472">Membrane</keyword>
<feature type="transmembrane region" description="Helical" evidence="10">
    <location>
        <begin position="61"/>
        <end position="79"/>
    </location>
</feature>
<organism evidence="12 13">
    <name type="scientific">Chlorobium phaeovibrioides</name>
    <dbReference type="NCBI Taxonomy" id="1094"/>
    <lineage>
        <taxon>Bacteria</taxon>
        <taxon>Pseudomonadati</taxon>
        <taxon>Chlorobiota</taxon>
        <taxon>Chlorobiia</taxon>
        <taxon>Chlorobiales</taxon>
        <taxon>Chlorobiaceae</taxon>
        <taxon>Chlorobium/Pelodictyon group</taxon>
        <taxon>Chlorobium</taxon>
    </lineage>
</organism>
<dbReference type="PANTHER" id="PTHR43294">
    <property type="entry name" value="SODIUM/POTASSIUM-TRANSPORTING ATPASE SUBUNIT ALPHA"/>
    <property type="match status" value="1"/>
</dbReference>
<dbReference type="SMART" id="SM00831">
    <property type="entry name" value="Cation_ATPase_N"/>
    <property type="match status" value="1"/>
</dbReference>
<evidence type="ECO:0000259" key="11">
    <source>
        <dbReference type="SMART" id="SM00831"/>
    </source>
</evidence>
<evidence type="ECO:0000313" key="13">
    <source>
        <dbReference type="Proteomes" id="UP000279908"/>
    </source>
</evidence>
<keyword evidence="8 10" id="KW-1133">Transmembrane helix</keyword>
<dbReference type="FunFam" id="3.40.50.1000:FF:000001">
    <property type="entry name" value="Phospholipid-transporting ATPase IC"/>
    <property type="match status" value="1"/>
</dbReference>
<reference evidence="12 13" key="1">
    <citation type="submission" date="2018-12" db="EMBL/GenBank/DDBJ databases">
        <authorList>
            <person name="Lunina O.N."/>
            <person name="Grouzdev D.S."/>
            <person name="Gorlenko V.M."/>
            <person name="Savvichev A.S."/>
        </authorList>
    </citation>
    <scope>NUCLEOTIDE SEQUENCE [LARGE SCALE GENOMIC DNA]</scope>
    <source>
        <strain evidence="12 13">BrKhr-17</strain>
    </source>
</reference>
<proteinExistence type="inferred from homology"/>
<dbReference type="SUPFAM" id="SSF81660">
    <property type="entry name" value="Metal cation-transporting ATPase, ATP-binding domain N"/>
    <property type="match status" value="1"/>
</dbReference>
<dbReference type="PANTHER" id="PTHR43294:SF21">
    <property type="entry name" value="CATION TRANSPORTING ATPASE"/>
    <property type="match status" value="1"/>
</dbReference>
<dbReference type="SFLD" id="SFLDS00003">
    <property type="entry name" value="Haloacid_Dehalogenase"/>
    <property type="match status" value="1"/>
</dbReference>
<dbReference type="InterPro" id="IPR050510">
    <property type="entry name" value="Cation_transp_ATPase_P-type"/>
</dbReference>
<feature type="transmembrane region" description="Helical" evidence="10">
    <location>
        <begin position="249"/>
        <end position="269"/>
    </location>
</feature>
<feature type="domain" description="Cation-transporting P-type ATPase N-terminal" evidence="11">
    <location>
        <begin position="8"/>
        <end position="81"/>
    </location>
</feature>
<dbReference type="Pfam" id="PF13246">
    <property type="entry name" value="Cation_ATPase"/>
    <property type="match status" value="1"/>
</dbReference>
<gene>
    <name evidence="12" type="ORF">EKD02_00355</name>
</gene>
<comment type="similarity">
    <text evidence="2">Belongs to the cation transport ATPase (P-type) (TC 3.A.3) family. Type IIA subfamily.</text>
</comment>
<keyword evidence="4 10" id="KW-0812">Transmembrane</keyword>
<evidence type="ECO:0000256" key="1">
    <source>
        <dbReference type="ARBA" id="ARBA00004651"/>
    </source>
</evidence>
<dbReference type="InterPro" id="IPR023299">
    <property type="entry name" value="ATPase_P-typ_cyto_dom_N"/>
</dbReference>
<keyword evidence="3" id="KW-1003">Cell membrane</keyword>
<dbReference type="SFLD" id="SFLDG00002">
    <property type="entry name" value="C1.7:_P-type_atpase_like"/>
    <property type="match status" value="1"/>
</dbReference>
<evidence type="ECO:0000256" key="5">
    <source>
        <dbReference type="ARBA" id="ARBA00022741"/>
    </source>
</evidence>
<dbReference type="Gene3D" id="2.70.150.10">
    <property type="entry name" value="Calcium-transporting ATPase, cytoplasmic transduction domain A"/>
    <property type="match status" value="1"/>
</dbReference>
<feature type="transmembrane region" description="Helical" evidence="10">
    <location>
        <begin position="827"/>
        <end position="849"/>
    </location>
</feature>
<sequence>MQAPSPVPWHTLSAEDALRRAGSSTQGLNENEAAARLLRDGPNTLKGSQRQSVWSMFLQQLQNVLMLTLLAAAVLSFILGHTLEAVAISVIVVFAVILGFLQEFRAERAIRALAEMAPPLAKVRRGGKEFLIPAEEIVSGDVLMLSAGDRVPADGRLLFSAVLQLEESSLTGESLPSDKDARAVVALDAATGDQSTMVFAGTTVSAGRGEAVTVATGMQTRFGGIAALLGGVAGVRTPLQDHLDRIGTILARSALLIVALLVIAGFFRGQPFLEMLVFGIALAVAVVPEALPAVVTISLALGVQRMAKRNALMRSLPAVETLGSTTVICSDKTGTLTRDEMTVRVVHTSGVNVAVSGTGYEPSGTFSLDGDTGMPPSLHSLLTAAMLCNDARLEKNDEKGWYVAGDPTEGALLVLGRKGGLDELELRRQHPRLDELPFSPELRRMLTQHSFQGKMRLFMKGAPETVLAACSEVLLSEGSASLDASMRRELLEEADAFAGRAMRVLALAEKWDGEISGSVSGMTFLGFAAMIDPPRPEAAEAVRRCRSAGIRPLLITGDHPATARAIAGELGMAGEGDVVTGRMLEEMDEEDLSRAVQSASVFARVSPEHKLRIVEALQLHGEVVAMTGDGVNDAPALKRADIGISMGITGTDVAKEASDMMLTDDNFVSIVDAVEEGRGIYENIKKYLSYLLSSNMGELGLMVAATLTGLPLPLSAVQILYVNLATDGLPALALAVDPPESDTMLRRPRKRDAGVFSRAMVALLLGGGIWSAVVNMSLFLYALDSGRPLREAMSMTFASLVLIQFFKAYAFRSQRKSMFSRPFANRWLNLAILWELGLLAVIFVVPVFHEPFGIYPLSREDWLLVALVSLTVIPVLELVKFLVRRGVISGYS</sequence>
<dbReference type="RefSeq" id="WP_126383258.1">
    <property type="nucleotide sequence ID" value="NZ_RXYK01000001.1"/>
</dbReference>
<dbReference type="InterPro" id="IPR006068">
    <property type="entry name" value="ATPase_P-typ_cation-transptr_C"/>
</dbReference>
<dbReference type="InterPro" id="IPR059000">
    <property type="entry name" value="ATPase_P-type_domA"/>
</dbReference>
<dbReference type="Gene3D" id="3.40.50.1000">
    <property type="entry name" value="HAD superfamily/HAD-like"/>
    <property type="match status" value="1"/>
</dbReference>
<name>A0A432AXQ1_CHLPH</name>
<protein>
    <submittedName>
        <fullName evidence="12">Cation-translocating P-type ATPase</fullName>
    </submittedName>
</protein>
<evidence type="ECO:0000256" key="9">
    <source>
        <dbReference type="ARBA" id="ARBA00023136"/>
    </source>
</evidence>
<feature type="transmembrane region" description="Helical" evidence="10">
    <location>
        <begin position="275"/>
        <end position="303"/>
    </location>
</feature>
<evidence type="ECO:0000256" key="3">
    <source>
        <dbReference type="ARBA" id="ARBA00022475"/>
    </source>
</evidence>
<dbReference type="SUPFAM" id="SSF56784">
    <property type="entry name" value="HAD-like"/>
    <property type="match status" value="1"/>
</dbReference>
<dbReference type="Gene3D" id="3.40.1110.10">
    <property type="entry name" value="Calcium-transporting ATPase, cytoplasmic domain N"/>
    <property type="match status" value="1"/>
</dbReference>
<evidence type="ECO:0000256" key="4">
    <source>
        <dbReference type="ARBA" id="ARBA00022692"/>
    </source>
</evidence>
<evidence type="ECO:0000256" key="8">
    <source>
        <dbReference type="ARBA" id="ARBA00022989"/>
    </source>
</evidence>
<dbReference type="PROSITE" id="PS00154">
    <property type="entry name" value="ATPASE_E1_E2"/>
    <property type="match status" value="1"/>
</dbReference>
<dbReference type="Pfam" id="PF00122">
    <property type="entry name" value="E1-E2_ATPase"/>
    <property type="match status" value="1"/>
</dbReference>
<dbReference type="GO" id="GO:0005524">
    <property type="term" value="F:ATP binding"/>
    <property type="evidence" value="ECO:0007669"/>
    <property type="project" value="UniProtKB-KW"/>
</dbReference>
<dbReference type="Pfam" id="PF00690">
    <property type="entry name" value="Cation_ATPase_N"/>
    <property type="match status" value="1"/>
</dbReference>
<dbReference type="GO" id="GO:0005886">
    <property type="term" value="C:plasma membrane"/>
    <property type="evidence" value="ECO:0007669"/>
    <property type="project" value="UniProtKB-SubCell"/>
</dbReference>
<dbReference type="SUPFAM" id="SSF81665">
    <property type="entry name" value="Calcium ATPase, transmembrane domain M"/>
    <property type="match status" value="1"/>
</dbReference>
<keyword evidence="7" id="KW-1278">Translocase</keyword>
<dbReference type="AlphaFoldDB" id="A0A432AXQ1"/>
<dbReference type="Proteomes" id="UP000279908">
    <property type="component" value="Unassembled WGS sequence"/>
</dbReference>
<accession>A0A432AXQ1</accession>
<keyword evidence="5" id="KW-0547">Nucleotide-binding</keyword>
<dbReference type="PRINTS" id="PR00120">
    <property type="entry name" value="HATPASE"/>
</dbReference>
<comment type="caution">
    <text evidence="12">The sequence shown here is derived from an EMBL/GenBank/DDBJ whole genome shotgun (WGS) entry which is preliminary data.</text>
</comment>
<dbReference type="Gene3D" id="1.20.1110.10">
    <property type="entry name" value="Calcium-transporting ATPase, transmembrane domain"/>
    <property type="match status" value="1"/>
</dbReference>
<dbReference type="SUPFAM" id="SSF81653">
    <property type="entry name" value="Calcium ATPase, transduction domain A"/>
    <property type="match status" value="1"/>
</dbReference>
<comment type="subcellular location">
    <subcellularLocation>
        <location evidence="1">Cell membrane</location>
        <topology evidence="1">Multi-pass membrane protein</topology>
    </subcellularLocation>
</comment>
<dbReference type="InterPro" id="IPR004014">
    <property type="entry name" value="ATPase_P-typ_cation-transptr_N"/>
</dbReference>
<evidence type="ECO:0000256" key="2">
    <source>
        <dbReference type="ARBA" id="ARBA00005675"/>
    </source>
</evidence>
<keyword evidence="6" id="KW-0067">ATP-binding</keyword>
<dbReference type="InterPro" id="IPR001757">
    <property type="entry name" value="P_typ_ATPase"/>
</dbReference>
<dbReference type="InterPro" id="IPR018303">
    <property type="entry name" value="ATPase_P-typ_P_site"/>
</dbReference>
<dbReference type="SFLD" id="SFLDF00027">
    <property type="entry name" value="p-type_atpase"/>
    <property type="match status" value="1"/>
</dbReference>
<feature type="transmembrane region" description="Helical" evidence="10">
    <location>
        <begin position="759"/>
        <end position="783"/>
    </location>
</feature>
<evidence type="ECO:0000313" key="12">
    <source>
        <dbReference type="EMBL" id="RTY39882.1"/>
    </source>
</evidence>
<dbReference type="FunFam" id="3.40.50.1000:FF:000028">
    <property type="entry name" value="Calcium-transporting P-type ATPase, putative"/>
    <property type="match status" value="1"/>
</dbReference>
<dbReference type="NCBIfam" id="TIGR01494">
    <property type="entry name" value="ATPase_P-type"/>
    <property type="match status" value="2"/>
</dbReference>
<dbReference type="GO" id="GO:0016887">
    <property type="term" value="F:ATP hydrolysis activity"/>
    <property type="evidence" value="ECO:0007669"/>
    <property type="project" value="InterPro"/>
</dbReference>
<evidence type="ECO:0000256" key="7">
    <source>
        <dbReference type="ARBA" id="ARBA00022967"/>
    </source>
</evidence>
<evidence type="ECO:0000256" key="10">
    <source>
        <dbReference type="SAM" id="Phobius"/>
    </source>
</evidence>
<evidence type="ECO:0000256" key="6">
    <source>
        <dbReference type="ARBA" id="ARBA00022840"/>
    </source>
</evidence>
<dbReference type="Pfam" id="PF00689">
    <property type="entry name" value="Cation_ATPase_C"/>
    <property type="match status" value="1"/>
</dbReference>
<dbReference type="InterPro" id="IPR023298">
    <property type="entry name" value="ATPase_P-typ_TM_dom_sf"/>
</dbReference>
<dbReference type="PRINTS" id="PR00119">
    <property type="entry name" value="CATATPASE"/>
</dbReference>
<dbReference type="EMBL" id="RXYK01000001">
    <property type="protein sequence ID" value="RTY39882.1"/>
    <property type="molecule type" value="Genomic_DNA"/>
</dbReference>
<feature type="transmembrane region" description="Helical" evidence="10">
    <location>
        <begin position="85"/>
        <end position="101"/>
    </location>
</feature>
<dbReference type="InterPro" id="IPR036412">
    <property type="entry name" value="HAD-like_sf"/>
</dbReference>
<feature type="transmembrane region" description="Helical" evidence="10">
    <location>
        <begin position="861"/>
        <end position="883"/>
    </location>
</feature>
<dbReference type="InterPro" id="IPR023214">
    <property type="entry name" value="HAD_sf"/>
</dbReference>